<protein>
    <submittedName>
        <fullName evidence="2">Uncharacterized protein</fullName>
    </submittedName>
</protein>
<keyword evidence="3" id="KW-1185">Reference proteome</keyword>
<feature type="region of interest" description="Disordered" evidence="1">
    <location>
        <begin position="18"/>
        <end position="156"/>
    </location>
</feature>
<dbReference type="OrthoDB" id="5419162at2759"/>
<evidence type="ECO:0000256" key="1">
    <source>
        <dbReference type="SAM" id="MobiDB-lite"/>
    </source>
</evidence>
<evidence type="ECO:0000313" key="3">
    <source>
        <dbReference type="Proteomes" id="UP000243797"/>
    </source>
</evidence>
<accession>A0A2K1QR58</accession>
<name>A0A2K1QR58_9PEZI</name>
<dbReference type="Proteomes" id="UP000243797">
    <property type="component" value="Unassembled WGS sequence"/>
</dbReference>
<sequence>MSDSDEGIDPALAAAMGFSSFGGAPTAKKRKFNDQSFVEGQKDGKPPAKHGTGANDTPLLERKARGPISENTIDEATQPSAASDHPDDNEPGDGAAKGKKQRVKGKDLQTGGLAAFLSHGQNLPARPGDGAVTQSPVPTHDPSSEDLPSRDRPQAVQKVDWKVCSLQDLRRGVRNEHGDMAYFLPSYIEDPWKGQDN</sequence>
<gene>
    <name evidence="2" type="ORF">CAC42_8107</name>
</gene>
<feature type="compositionally biased region" description="Polar residues" evidence="1">
    <location>
        <begin position="69"/>
        <end position="81"/>
    </location>
</feature>
<dbReference type="InParanoid" id="A0A2K1QR58"/>
<proteinExistence type="predicted"/>
<comment type="caution">
    <text evidence="2">The sequence shown here is derived from an EMBL/GenBank/DDBJ whole genome shotgun (WGS) entry which is preliminary data.</text>
</comment>
<evidence type="ECO:0000313" key="2">
    <source>
        <dbReference type="EMBL" id="PNS17564.1"/>
    </source>
</evidence>
<organism evidence="2 3">
    <name type="scientific">Sphaceloma murrayae</name>
    <dbReference type="NCBI Taxonomy" id="2082308"/>
    <lineage>
        <taxon>Eukaryota</taxon>
        <taxon>Fungi</taxon>
        <taxon>Dikarya</taxon>
        <taxon>Ascomycota</taxon>
        <taxon>Pezizomycotina</taxon>
        <taxon>Dothideomycetes</taxon>
        <taxon>Dothideomycetidae</taxon>
        <taxon>Myriangiales</taxon>
        <taxon>Elsinoaceae</taxon>
        <taxon>Sphaceloma</taxon>
    </lineage>
</organism>
<dbReference type="AlphaFoldDB" id="A0A2K1QR58"/>
<reference evidence="2 3" key="1">
    <citation type="submission" date="2017-06" db="EMBL/GenBank/DDBJ databases">
        <title>Draft genome sequence of a variant of Elsinoe murrayae.</title>
        <authorList>
            <person name="Cheng Q."/>
        </authorList>
    </citation>
    <scope>NUCLEOTIDE SEQUENCE [LARGE SCALE GENOMIC DNA]</scope>
    <source>
        <strain evidence="2 3">CQ-2017a</strain>
    </source>
</reference>
<dbReference type="EMBL" id="NKHZ01000050">
    <property type="protein sequence ID" value="PNS17564.1"/>
    <property type="molecule type" value="Genomic_DNA"/>
</dbReference>